<organism evidence="1">
    <name type="scientific">Lepeophtheirus salmonis</name>
    <name type="common">Salmon louse</name>
    <name type="synonym">Caligus salmonis</name>
    <dbReference type="NCBI Taxonomy" id="72036"/>
    <lineage>
        <taxon>Eukaryota</taxon>
        <taxon>Metazoa</taxon>
        <taxon>Ecdysozoa</taxon>
        <taxon>Arthropoda</taxon>
        <taxon>Crustacea</taxon>
        <taxon>Multicrustacea</taxon>
        <taxon>Hexanauplia</taxon>
        <taxon>Copepoda</taxon>
        <taxon>Siphonostomatoida</taxon>
        <taxon>Caligidae</taxon>
        <taxon>Lepeophtheirus</taxon>
    </lineage>
</organism>
<accession>A0A0K2TKV1</accession>
<dbReference type="AlphaFoldDB" id="A0A0K2TKV1"/>
<proteinExistence type="predicted"/>
<feature type="non-terminal residue" evidence="1">
    <location>
        <position position="1"/>
    </location>
</feature>
<protein>
    <submittedName>
        <fullName evidence="1">Uncharacterized protein</fullName>
    </submittedName>
</protein>
<name>A0A0K2TKV1_LEPSM</name>
<reference evidence="1" key="1">
    <citation type="submission" date="2014-05" db="EMBL/GenBank/DDBJ databases">
        <authorList>
            <person name="Chronopoulou M."/>
        </authorList>
    </citation>
    <scope>NUCLEOTIDE SEQUENCE</scope>
    <source>
        <tissue evidence="1">Whole organism</tissue>
    </source>
</reference>
<feature type="non-terminal residue" evidence="1">
    <location>
        <position position="86"/>
    </location>
</feature>
<dbReference type="EMBL" id="HACA01008765">
    <property type="protein sequence ID" value="CDW26126.1"/>
    <property type="molecule type" value="Transcribed_RNA"/>
</dbReference>
<evidence type="ECO:0000313" key="1">
    <source>
        <dbReference type="EMBL" id="CDW26126.1"/>
    </source>
</evidence>
<sequence length="86" mass="10406">NPRRKIPNQSLEGIQNIRRLIFYLCKFVEENTLYSTLTENATGHHHLHTKNTHTNYYEQFALQNVLRINSNKYFYYYGRCSRSRGY</sequence>